<reference evidence="1 2" key="1">
    <citation type="submission" date="2015-09" db="EMBL/GenBank/DDBJ databases">
        <authorList>
            <consortium name="Pathogen Informatics"/>
        </authorList>
    </citation>
    <scope>NUCLEOTIDE SEQUENCE [LARGE SCALE GENOMIC DNA]</scope>
    <source>
        <strain evidence="1 2">2789STDY5608823</strain>
    </source>
</reference>
<dbReference type="RefSeq" id="WP_055285655.1">
    <property type="nucleotide sequence ID" value="NZ_CYYP01000004.1"/>
</dbReference>
<accession>A0A173ZCF9</accession>
<evidence type="ECO:0000313" key="2">
    <source>
        <dbReference type="Proteomes" id="UP000095468"/>
    </source>
</evidence>
<evidence type="ECO:0000313" key="1">
    <source>
        <dbReference type="EMBL" id="CUN72835.1"/>
    </source>
</evidence>
<gene>
    <name evidence="1" type="ORF">ERS852381_00585</name>
</gene>
<dbReference type="EMBL" id="CYYP01000004">
    <property type="protein sequence ID" value="CUN72835.1"/>
    <property type="molecule type" value="Genomic_DNA"/>
</dbReference>
<organism evidence="1 2">
    <name type="scientific">Collinsella aerofaciens</name>
    <dbReference type="NCBI Taxonomy" id="74426"/>
    <lineage>
        <taxon>Bacteria</taxon>
        <taxon>Bacillati</taxon>
        <taxon>Actinomycetota</taxon>
        <taxon>Coriobacteriia</taxon>
        <taxon>Coriobacteriales</taxon>
        <taxon>Coriobacteriaceae</taxon>
        <taxon>Collinsella</taxon>
    </lineage>
</organism>
<protein>
    <submittedName>
        <fullName evidence="1">Uncharacterized protein</fullName>
    </submittedName>
</protein>
<dbReference type="Proteomes" id="UP000095468">
    <property type="component" value="Unassembled WGS sequence"/>
</dbReference>
<dbReference type="AlphaFoldDB" id="A0A173ZCF9"/>
<name>A0A173ZCF9_9ACTN</name>
<proteinExistence type="predicted"/>
<sequence length="114" mass="13025">MKLFEQLKTNASRMAVYAILVATALCGIAAPVYALNGEKGDVEPAYMASTVKDRYKAFSGDAFYVAEYDTTYRELRYNKRYEYLGAKAISYTSGWYGSHYGHITQFKCNYRVYN</sequence>